<keyword evidence="1" id="KW-1133">Transmembrane helix</keyword>
<evidence type="ECO:0000313" key="2">
    <source>
        <dbReference type="EMBL" id="AVP12851.1"/>
    </source>
</evidence>
<dbReference type="AlphaFoldDB" id="A0A2P1L4W5"/>
<keyword evidence="1" id="KW-0472">Membrane</keyword>
<feature type="transmembrane region" description="Helical" evidence="1">
    <location>
        <begin position="48"/>
        <end position="66"/>
    </location>
</feature>
<evidence type="ECO:0000256" key="1">
    <source>
        <dbReference type="SAM" id="Phobius"/>
    </source>
</evidence>
<dbReference type="RefSeq" id="YP_009478041.1">
    <property type="nucleotide sequence ID" value="NC_037476.1"/>
</dbReference>
<keyword evidence="1" id="KW-0812">Transmembrane</keyword>
<organism evidence="2">
    <name type="scientific">Anthoceros angustus</name>
    <name type="common">Hornwort</name>
    <name type="synonym">Anthoceros formosae</name>
    <dbReference type="NCBI Taxonomy" id="48387"/>
    <lineage>
        <taxon>Eukaryota</taxon>
        <taxon>Viridiplantae</taxon>
        <taxon>Streptophyta</taxon>
        <taxon>Embryophyta</taxon>
        <taxon>Anthocerotophyta</taxon>
        <taxon>Anthocerotopsida</taxon>
        <taxon>Anthocerotidae</taxon>
        <taxon>Anthocerotales</taxon>
        <taxon>Anthocerotaceae</taxon>
        <taxon>Anthoceros</taxon>
    </lineage>
</organism>
<proteinExistence type="predicted"/>
<dbReference type="GeneID" id="36494045"/>
<keyword evidence="2" id="KW-0496">Mitochondrion</keyword>
<sequence length="117" mass="14076">MEETGDRLTRTPRFPYRRFYKREKKVFFSYFLVFGTRYLTYVTWGYLLLSWFFKVILSLLIVGVLTEKSWRIRQIRKVFSEKYLSPGFLLEGLGLGKFPLSKDFYFLIGSLFLHRSG</sequence>
<name>A0A2P1L4W5_ANTAG</name>
<feature type="transmembrane region" description="Helical" evidence="1">
    <location>
        <begin position="26"/>
        <end position="42"/>
    </location>
</feature>
<reference evidence="2" key="1">
    <citation type="journal article" date="2018" name="Bryologist">
        <title>Complete mitochondrial genome sequence of Anthoceros angustus: conservative evolution of the mitogenomes in hornworts.</title>
        <authorList>
            <person name="Dong S."/>
            <person name="Xue J."/>
            <person name="Zhang S."/>
            <person name="Zhang L."/>
            <person name="Wu H."/>
            <person name="Chen Z."/>
            <person name="Goffinet B."/>
            <person name="Liu Y."/>
        </authorList>
    </citation>
    <scope>NUCLEOTIDE SEQUENCE</scope>
</reference>
<geneLocation type="mitochondrion" evidence="2"/>
<protein>
    <submittedName>
        <fullName evidence="2">Uncharacterized protein</fullName>
    </submittedName>
</protein>
<gene>
    <name evidence="2" type="primary">ORF118_1</name>
    <name evidence="2" type="ORF">AnanMp01</name>
</gene>
<accession>A0A2P1L4W5</accession>
<dbReference type="EMBL" id="MG029262">
    <property type="protein sequence ID" value="AVP12851.1"/>
    <property type="molecule type" value="Genomic_DNA"/>
</dbReference>